<evidence type="ECO:0000256" key="2">
    <source>
        <dbReference type="ARBA" id="ARBA00022741"/>
    </source>
</evidence>
<dbReference type="InterPro" id="IPR008271">
    <property type="entry name" value="Ser/Thr_kinase_AS"/>
</dbReference>
<keyword evidence="5" id="KW-0808">Transferase</keyword>
<dbReference type="Pfam" id="PF00069">
    <property type="entry name" value="Pkinase"/>
    <property type="match status" value="1"/>
</dbReference>
<dbReference type="Proteomes" id="UP001050691">
    <property type="component" value="Unassembled WGS sequence"/>
</dbReference>
<accession>A0AAV5AC39</accession>
<dbReference type="InterPro" id="IPR050235">
    <property type="entry name" value="CK1_Ser-Thr_kinase"/>
</dbReference>
<reference evidence="8" key="1">
    <citation type="submission" date="2021-10" db="EMBL/GenBank/DDBJ databases">
        <title>De novo Genome Assembly of Clathrus columnatus (Basidiomycota, Fungi) Using Illumina and Nanopore Sequence Data.</title>
        <authorList>
            <person name="Ogiso-Tanaka E."/>
            <person name="Itagaki H."/>
            <person name="Hosoya T."/>
            <person name="Hosaka K."/>
        </authorList>
    </citation>
    <scope>NUCLEOTIDE SEQUENCE</scope>
    <source>
        <strain evidence="8">MO-923</strain>
    </source>
</reference>
<dbReference type="GO" id="GO:0005524">
    <property type="term" value="F:ATP binding"/>
    <property type="evidence" value="ECO:0007669"/>
    <property type="project" value="UniProtKB-UniRule"/>
</dbReference>
<comment type="similarity">
    <text evidence="5">Belongs to the protein kinase superfamily.</text>
</comment>
<feature type="region of interest" description="Disordered" evidence="6">
    <location>
        <begin position="344"/>
        <end position="364"/>
    </location>
</feature>
<evidence type="ECO:0000256" key="3">
    <source>
        <dbReference type="ARBA" id="ARBA00022840"/>
    </source>
</evidence>
<feature type="domain" description="Protein kinase" evidence="7">
    <location>
        <begin position="27"/>
        <end position="309"/>
    </location>
</feature>
<keyword evidence="5" id="KW-0418">Kinase</keyword>
<sequence length="410" mass="46441">MPNRPSSSIQVPIITIQNQPQLSYTIGPESCEIGDGGYSRVYKAVEVNSGQVVALKKSRVSLKVKRPHLRYESWILHLFQGHPAIPKIYGYGQSEHFEYISMEILGTSVRDKIAGKSIGLPVITVVRIVEQALSALKNVHKHGLIHRDIKPENFLYSNNDRSRIMLIDFGLTKRATSGLPKTRDPLKEKKSIVGTLPWASLNSHRGTGWSNVIPIRTVVDLAARDDLESLAYTALFLLRGNMPWHKKFNPREPTLRTQTRVYRFKSAFSGSQLVMNFPSDFAYLLDYSRNLDYHRFPNYDDLENRFSTLADSLGGYSKSDPLDWTPVQVPVDQTDVQVLHQSDLNEGDDADYEPGDSDSSDHTNSYNDWDLDLWDDRHGSRDASLTLPTEVEEFVNSELPSITKVRLIPL</sequence>
<dbReference type="EMBL" id="BPWL01000005">
    <property type="protein sequence ID" value="GJJ10774.1"/>
    <property type="molecule type" value="Genomic_DNA"/>
</dbReference>
<dbReference type="PROSITE" id="PS00107">
    <property type="entry name" value="PROTEIN_KINASE_ATP"/>
    <property type="match status" value="1"/>
</dbReference>
<dbReference type="PROSITE" id="PS00108">
    <property type="entry name" value="PROTEIN_KINASE_ST"/>
    <property type="match status" value="1"/>
</dbReference>
<proteinExistence type="inferred from homology"/>
<dbReference type="SUPFAM" id="SSF56112">
    <property type="entry name" value="Protein kinase-like (PK-like)"/>
    <property type="match status" value="1"/>
</dbReference>
<dbReference type="InterPro" id="IPR011009">
    <property type="entry name" value="Kinase-like_dom_sf"/>
</dbReference>
<evidence type="ECO:0000259" key="7">
    <source>
        <dbReference type="PROSITE" id="PS50011"/>
    </source>
</evidence>
<evidence type="ECO:0000313" key="8">
    <source>
        <dbReference type="EMBL" id="GJJ10774.1"/>
    </source>
</evidence>
<dbReference type="InterPro" id="IPR017441">
    <property type="entry name" value="Protein_kinase_ATP_BS"/>
</dbReference>
<dbReference type="GO" id="GO:0004674">
    <property type="term" value="F:protein serine/threonine kinase activity"/>
    <property type="evidence" value="ECO:0007669"/>
    <property type="project" value="UniProtKB-KW"/>
</dbReference>
<feature type="binding site" evidence="4">
    <location>
        <position position="56"/>
    </location>
    <ligand>
        <name>ATP</name>
        <dbReference type="ChEBI" id="CHEBI:30616"/>
    </ligand>
</feature>
<keyword evidence="3 4" id="KW-0067">ATP-binding</keyword>
<dbReference type="PANTHER" id="PTHR11909">
    <property type="entry name" value="CASEIN KINASE-RELATED"/>
    <property type="match status" value="1"/>
</dbReference>
<name>A0AAV5AC39_9AGAM</name>
<dbReference type="InterPro" id="IPR000719">
    <property type="entry name" value="Prot_kinase_dom"/>
</dbReference>
<evidence type="ECO:0000256" key="5">
    <source>
        <dbReference type="RuleBase" id="RU000304"/>
    </source>
</evidence>
<dbReference type="PROSITE" id="PS50011">
    <property type="entry name" value="PROTEIN_KINASE_DOM"/>
    <property type="match status" value="1"/>
</dbReference>
<dbReference type="AlphaFoldDB" id="A0AAV5AC39"/>
<feature type="compositionally biased region" description="Acidic residues" evidence="6">
    <location>
        <begin position="345"/>
        <end position="358"/>
    </location>
</feature>
<keyword evidence="5" id="KW-0723">Serine/threonine-protein kinase</keyword>
<evidence type="ECO:0000313" key="9">
    <source>
        <dbReference type="Proteomes" id="UP001050691"/>
    </source>
</evidence>
<dbReference type="Gene3D" id="1.10.510.10">
    <property type="entry name" value="Transferase(Phosphotransferase) domain 1"/>
    <property type="match status" value="1"/>
</dbReference>
<keyword evidence="2 4" id="KW-0547">Nucleotide-binding</keyword>
<comment type="caution">
    <text evidence="8">The sequence shown here is derived from an EMBL/GenBank/DDBJ whole genome shotgun (WGS) entry which is preliminary data.</text>
</comment>
<dbReference type="EC" id="2.7.11.1" evidence="1"/>
<evidence type="ECO:0000256" key="6">
    <source>
        <dbReference type="SAM" id="MobiDB-lite"/>
    </source>
</evidence>
<keyword evidence="9" id="KW-1185">Reference proteome</keyword>
<evidence type="ECO:0000256" key="1">
    <source>
        <dbReference type="ARBA" id="ARBA00012513"/>
    </source>
</evidence>
<gene>
    <name evidence="8" type="ORF">Clacol_005002</name>
</gene>
<organism evidence="8 9">
    <name type="scientific">Clathrus columnatus</name>
    <dbReference type="NCBI Taxonomy" id="1419009"/>
    <lineage>
        <taxon>Eukaryota</taxon>
        <taxon>Fungi</taxon>
        <taxon>Dikarya</taxon>
        <taxon>Basidiomycota</taxon>
        <taxon>Agaricomycotina</taxon>
        <taxon>Agaricomycetes</taxon>
        <taxon>Phallomycetidae</taxon>
        <taxon>Phallales</taxon>
        <taxon>Clathraceae</taxon>
        <taxon>Clathrus</taxon>
    </lineage>
</organism>
<protein>
    <recommendedName>
        <fullName evidence="1">non-specific serine/threonine protein kinase</fullName>
        <ecNumber evidence="1">2.7.11.1</ecNumber>
    </recommendedName>
</protein>
<evidence type="ECO:0000256" key="4">
    <source>
        <dbReference type="PROSITE-ProRule" id="PRU10141"/>
    </source>
</evidence>
<dbReference type="SMART" id="SM00220">
    <property type="entry name" value="S_TKc"/>
    <property type="match status" value="1"/>
</dbReference>